<dbReference type="InterPro" id="IPR020846">
    <property type="entry name" value="MFS_dom"/>
</dbReference>
<dbReference type="Gene3D" id="1.20.1720.10">
    <property type="entry name" value="Multidrug resistance protein D"/>
    <property type="match status" value="1"/>
</dbReference>
<evidence type="ECO:0000256" key="3">
    <source>
        <dbReference type="ARBA" id="ARBA00022989"/>
    </source>
</evidence>
<evidence type="ECO:0000256" key="2">
    <source>
        <dbReference type="ARBA" id="ARBA00022692"/>
    </source>
</evidence>
<dbReference type="InterPro" id="IPR036259">
    <property type="entry name" value="MFS_trans_sf"/>
</dbReference>
<evidence type="ECO:0000256" key="4">
    <source>
        <dbReference type="ARBA" id="ARBA00023136"/>
    </source>
</evidence>
<feature type="transmembrane region" description="Helical" evidence="6">
    <location>
        <begin position="216"/>
        <end position="236"/>
    </location>
</feature>
<feature type="region of interest" description="Disordered" evidence="5">
    <location>
        <begin position="64"/>
        <end position="129"/>
    </location>
</feature>
<dbReference type="InterPro" id="IPR011701">
    <property type="entry name" value="MFS"/>
</dbReference>
<feature type="transmembrane region" description="Helical" evidence="6">
    <location>
        <begin position="447"/>
        <end position="464"/>
    </location>
</feature>
<name>A0ABR0JZH0_9EURO</name>
<evidence type="ECO:0000259" key="7">
    <source>
        <dbReference type="PROSITE" id="PS50850"/>
    </source>
</evidence>
<gene>
    <name evidence="8" type="ORF">LTR24_009118</name>
</gene>
<dbReference type="SUPFAM" id="SSF103473">
    <property type="entry name" value="MFS general substrate transporter"/>
    <property type="match status" value="2"/>
</dbReference>
<dbReference type="EMBL" id="JAVRRG010000182">
    <property type="protein sequence ID" value="KAK5079613.1"/>
    <property type="molecule type" value="Genomic_DNA"/>
</dbReference>
<accession>A0ABR0JZH0</accession>
<proteinExistence type="predicted"/>
<comment type="caution">
    <text evidence="8">The sequence shown here is derived from an EMBL/GenBank/DDBJ whole genome shotgun (WGS) entry which is preliminary data.</text>
</comment>
<feature type="transmembrane region" description="Helical" evidence="6">
    <location>
        <begin position="585"/>
        <end position="607"/>
    </location>
</feature>
<evidence type="ECO:0000256" key="5">
    <source>
        <dbReference type="SAM" id="MobiDB-lite"/>
    </source>
</evidence>
<comment type="subcellular location">
    <subcellularLocation>
        <location evidence="1">Membrane</location>
        <topology evidence="1">Multi-pass membrane protein</topology>
    </subcellularLocation>
</comment>
<feature type="transmembrane region" description="Helical" evidence="6">
    <location>
        <begin position="175"/>
        <end position="196"/>
    </location>
</feature>
<dbReference type="PANTHER" id="PTHR23502:SF60">
    <property type="entry name" value="MAJOR FACILITATOR SUPERFAMILY (MFS) PROFILE DOMAIN-CONTAINING PROTEIN-RELATED"/>
    <property type="match status" value="1"/>
</dbReference>
<feature type="transmembrane region" description="Helical" evidence="6">
    <location>
        <begin position="333"/>
        <end position="353"/>
    </location>
</feature>
<feature type="transmembrane region" description="Helical" evidence="6">
    <location>
        <begin position="560"/>
        <end position="579"/>
    </location>
</feature>
<feature type="transmembrane region" description="Helical" evidence="6">
    <location>
        <begin position="653"/>
        <end position="674"/>
    </location>
</feature>
<keyword evidence="4 6" id="KW-0472">Membrane</keyword>
<keyword evidence="9" id="KW-1185">Reference proteome</keyword>
<dbReference type="Pfam" id="PF07690">
    <property type="entry name" value="MFS_1"/>
    <property type="match status" value="1"/>
</dbReference>
<keyword evidence="2 6" id="KW-0812">Transmembrane</keyword>
<keyword evidence="3 6" id="KW-1133">Transmembrane helix</keyword>
<feature type="transmembrane region" description="Helical" evidence="6">
    <location>
        <begin position="418"/>
        <end position="435"/>
    </location>
</feature>
<dbReference type="PROSITE" id="PS50850">
    <property type="entry name" value="MFS"/>
    <property type="match status" value="1"/>
</dbReference>
<feature type="transmembrane region" description="Helical" evidence="6">
    <location>
        <begin position="619"/>
        <end position="641"/>
    </location>
</feature>
<feature type="transmembrane region" description="Helical" evidence="6">
    <location>
        <begin position="303"/>
        <end position="321"/>
    </location>
</feature>
<dbReference type="Proteomes" id="UP001345013">
    <property type="component" value="Unassembled WGS sequence"/>
</dbReference>
<evidence type="ECO:0000256" key="6">
    <source>
        <dbReference type="SAM" id="Phobius"/>
    </source>
</evidence>
<evidence type="ECO:0000313" key="8">
    <source>
        <dbReference type="EMBL" id="KAK5079613.1"/>
    </source>
</evidence>
<dbReference type="PANTHER" id="PTHR23502">
    <property type="entry name" value="MAJOR FACILITATOR SUPERFAMILY"/>
    <property type="match status" value="1"/>
</dbReference>
<organism evidence="8 9">
    <name type="scientific">Lithohypha guttulata</name>
    <dbReference type="NCBI Taxonomy" id="1690604"/>
    <lineage>
        <taxon>Eukaryota</taxon>
        <taxon>Fungi</taxon>
        <taxon>Dikarya</taxon>
        <taxon>Ascomycota</taxon>
        <taxon>Pezizomycotina</taxon>
        <taxon>Eurotiomycetes</taxon>
        <taxon>Chaetothyriomycetidae</taxon>
        <taxon>Chaetothyriales</taxon>
        <taxon>Trichomeriaceae</taxon>
        <taxon>Lithohypha</taxon>
    </lineage>
</organism>
<sequence length="689" mass="76858">MRTPQGSAGIAPLVMSENPTYQEVPSPLRYNLPSPYLAPHFDADNIYHDLEGYIDHRDSGESYTYEYEDDSEERLSQESSDGERDEQEEDYDVHTPLPSAFDQQQPPETRASPLSALGPRLPSVRPVSNSMRRTNAKLIRRKTVPRREHSEPNLVTWEGASDPENPHNWPQHQRWTCTVLIAAFAFIAPMASTIIAPALEDIADEFDIQPNSTESFLVMSIFLLAFAIGPFVWGPLSEVFGRVRVMQGANLIFLLFNTVCGFAKTKEQMMAFRFLSGIGGSAPQAIGGGIVHDCFRAGERGTAVAVYSLMPFISPAVAPIMGGYLTQYVTWRWAFWGTSLFDLAVQVACFFFLKETFAPAILAKKAKKLKQQTGNQQLHTKWQGPDHTTQKLVMKSLVRPFIMLTTQPALQAMALYRAYQYGLMYLVFATFPMVFEESYDQGVGRASLNYLSLGIGFVTGLQFSKSLQDKIYKWCKAQQIDPEAPVFEKSTWTAFKKMRHLTVMTESDVQVLPLNAGPNGNQYQNPAQPRYAQAPNPTLKRSATANSSYDPTKALPEYRLPLLLPFSLFIPIGLLWYGWAAQARVHWIVPNLGCIIFAMGLIVCFNCAQAYVVDTYTTYCASATGAAAFVRTMAGFSFPLFAPKMYDSLGVGWGNTVLASVALTFGLVAPILLWRWGGWLRSKSTYCTG</sequence>
<dbReference type="CDD" id="cd17323">
    <property type="entry name" value="MFS_Tpo1_MDR_like"/>
    <property type="match status" value="1"/>
</dbReference>
<protein>
    <recommendedName>
        <fullName evidence="7">Major facilitator superfamily (MFS) profile domain-containing protein</fullName>
    </recommendedName>
</protein>
<evidence type="ECO:0000313" key="9">
    <source>
        <dbReference type="Proteomes" id="UP001345013"/>
    </source>
</evidence>
<reference evidence="8 9" key="1">
    <citation type="submission" date="2023-08" db="EMBL/GenBank/DDBJ databases">
        <title>Black Yeasts Isolated from many extreme environments.</title>
        <authorList>
            <person name="Coleine C."/>
            <person name="Stajich J.E."/>
            <person name="Selbmann L."/>
        </authorList>
    </citation>
    <scope>NUCLEOTIDE SEQUENCE [LARGE SCALE GENOMIC DNA]</scope>
    <source>
        <strain evidence="8 9">CCFEE 5885</strain>
    </source>
</reference>
<evidence type="ECO:0000256" key="1">
    <source>
        <dbReference type="ARBA" id="ARBA00004141"/>
    </source>
</evidence>
<feature type="domain" description="Major facilitator superfamily (MFS) profile" evidence="7">
    <location>
        <begin position="177"/>
        <end position="677"/>
    </location>
</feature>